<evidence type="ECO:0000313" key="3">
    <source>
        <dbReference type="EMBL" id="TRX97837.1"/>
    </source>
</evidence>
<evidence type="ECO:0000256" key="1">
    <source>
        <dbReference type="SAM" id="Coils"/>
    </source>
</evidence>
<accession>A0A553ICB1</accession>
<gene>
    <name evidence="3" type="ORF">FHL15_001047</name>
</gene>
<sequence length="169" mass="18742">MAQPQPQLLPQPDSAVISNNVTESGQNPIAASLIAINQTLQRLETRMDGLETRMERLETRTARLLNNAAVRETVLQPLYSPITNDVVQGFPRTKRDMNKLSDQPVQGTPDIKLRHLKIICGITTVPIDPIHVTTNTLLFKAVLSLTSSLQSITRNVVLTSTKIWLQEPA</sequence>
<feature type="compositionally biased region" description="Low complexity" evidence="2">
    <location>
        <begin position="1"/>
        <end position="12"/>
    </location>
</feature>
<reference evidence="4" key="1">
    <citation type="submission" date="2019-06" db="EMBL/GenBank/DDBJ databases">
        <title>Draft genome sequence of the griseofulvin-producing fungus Xylaria cubensis strain G536.</title>
        <authorList>
            <person name="Mead M.E."/>
            <person name="Raja H.A."/>
            <person name="Steenwyk J.L."/>
            <person name="Knowles S.L."/>
            <person name="Oberlies N.H."/>
            <person name="Rokas A."/>
        </authorList>
    </citation>
    <scope>NUCLEOTIDE SEQUENCE [LARGE SCALE GENOMIC DNA]</scope>
    <source>
        <strain evidence="4">G536</strain>
    </source>
</reference>
<evidence type="ECO:0000313" key="4">
    <source>
        <dbReference type="Proteomes" id="UP000319160"/>
    </source>
</evidence>
<dbReference type="AlphaFoldDB" id="A0A553ICB1"/>
<dbReference type="OrthoDB" id="5038142at2759"/>
<dbReference type="Proteomes" id="UP000319160">
    <property type="component" value="Unassembled WGS sequence"/>
</dbReference>
<proteinExistence type="predicted"/>
<protein>
    <submittedName>
        <fullName evidence="3">Uncharacterized protein</fullName>
    </submittedName>
</protein>
<name>A0A553ICB1_9PEZI</name>
<feature type="region of interest" description="Disordered" evidence="2">
    <location>
        <begin position="1"/>
        <end position="20"/>
    </location>
</feature>
<comment type="caution">
    <text evidence="3">The sequence shown here is derived from an EMBL/GenBank/DDBJ whole genome shotgun (WGS) entry which is preliminary data.</text>
</comment>
<evidence type="ECO:0000256" key="2">
    <source>
        <dbReference type="SAM" id="MobiDB-lite"/>
    </source>
</evidence>
<dbReference type="Gene3D" id="1.20.5.110">
    <property type="match status" value="1"/>
</dbReference>
<organism evidence="3 4">
    <name type="scientific">Xylaria flabelliformis</name>
    <dbReference type="NCBI Taxonomy" id="2512241"/>
    <lineage>
        <taxon>Eukaryota</taxon>
        <taxon>Fungi</taxon>
        <taxon>Dikarya</taxon>
        <taxon>Ascomycota</taxon>
        <taxon>Pezizomycotina</taxon>
        <taxon>Sordariomycetes</taxon>
        <taxon>Xylariomycetidae</taxon>
        <taxon>Xylariales</taxon>
        <taxon>Xylariaceae</taxon>
        <taxon>Xylaria</taxon>
    </lineage>
</organism>
<feature type="coiled-coil region" evidence="1">
    <location>
        <begin position="33"/>
        <end position="67"/>
    </location>
</feature>
<keyword evidence="4" id="KW-1185">Reference proteome</keyword>
<dbReference type="EMBL" id="VFLP01000004">
    <property type="protein sequence ID" value="TRX97837.1"/>
    <property type="molecule type" value="Genomic_DNA"/>
</dbReference>
<keyword evidence="1" id="KW-0175">Coiled coil</keyword>